<feature type="domain" description="Cytochrome c-type biogenesis protein H Ig-like" evidence="5">
    <location>
        <begin position="312"/>
        <end position="409"/>
    </location>
</feature>
<dbReference type="InterPro" id="IPR017560">
    <property type="entry name" value="Cyt_c_biogenesis_CcmI"/>
</dbReference>
<dbReference type="InterPro" id="IPR051263">
    <property type="entry name" value="C-type_cytochrome_biogenesis"/>
</dbReference>
<gene>
    <name evidence="7" type="primary">ccmI</name>
    <name evidence="7" type="ORF">ABXR19_02900</name>
</gene>
<comment type="subcellular location">
    <subcellularLocation>
        <location evidence="1">Cell envelope</location>
    </subcellularLocation>
</comment>
<reference evidence="7 8" key="1">
    <citation type="submission" date="2024-07" db="EMBL/GenBank/DDBJ databases">
        <title>Uliginosibacterium flavum JJ3220;KACC:17644.</title>
        <authorList>
            <person name="Kim M.K."/>
        </authorList>
    </citation>
    <scope>NUCLEOTIDE SEQUENCE [LARGE SCALE GENOMIC DNA]</scope>
    <source>
        <strain evidence="7 8">KACC:17644</strain>
    </source>
</reference>
<dbReference type="Gene3D" id="1.25.40.10">
    <property type="entry name" value="Tetratricopeptide repeat domain"/>
    <property type="match status" value="1"/>
</dbReference>
<dbReference type="RefSeq" id="WP_354599579.1">
    <property type="nucleotide sequence ID" value="NZ_JBEWZI010000002.1"/>
</dbReference>
<protein>
    <submittedName>
        <fullName evidence="7">C-type cytochrome biogenesis protein CcmI</fullName>
    </submittedName>
</protein>
<evidence type="ECO:0000259" key="6">
    <source>
        <dbReference type="Pfam" id="PF23914"/>
    </source>
</evidence>
<evidence type="ECO:0000256" key="3">
    <source>
        <dbReference type="ARBA" id="ARBA00022748"/>
    </source>
</evidence>
<dbReference type="PANTHER" id="PTHR47870">
    <property type="entry name" value="CYTOCHROME C-TYPE BIOGENESIS PROTEIN CCMH"/>
    <property type="match status" value="1"/>
</dbReference>
<keyword evidence="2" id="KW-0677">Repeat</keyword>
<accession>A0ABV2TIW0</accession>
<evidence type="ECO:0000313" key="7">
    <source>
        <dbReference type="EMBL" id="MET7013123.1"/>
    </source>
</evidence>
<proteinExistence type="predicted"/>
<dbReference type="PANTHER" id="PTHR47870:SF4">
    <property type="entry name" value="CYTOCHROME C-TYPE BIOGENESIS PROTEIN CYCH"/>
    <property type="match status" value="1"/>
</dbReference>
<dbReference type="NCBIfam" id="TIGR03142">
    <property type="entry name" value="cytochro_ccmI"/>
    <property type="match status" value="1"/>
</dbReference>
<evidence type="ECO:0000256" key="2">
    <source>
        <dbReference type="ARBA" id="ARBA00022737"/>
    </source>
</evidence>
<keyword evidence="8" id="KW-1185">Reference proteome</keyword>
<comment type="caution">
    <text evidence="7">The sequence shown here is derived from an EMBL/GenBank/DDBJ whole genome shotgun (WGS) entry which is preliminary data.</text>
</comment>
<keyword evidence="3" id="KW-0201">Cytochrome c-type biogenesis</keyword>
<evidence type="ECO:0000259" key="5">
    <source>
        <dbReference type="Pfam" id="PF23892"/>
    </source>
</evidence>
<name>A0ABV2TIW0_9RHOO</name>
<dbReference type="InterPro" id="IPR011990">
    <property type="entry name" value="TPR-like_helical_dom_sf"/>
</dbReference>
<dbReference type="SUPFAM" id="SSF48452">
    <property type="entry name" value="TPR-like"/>
    <property type="match status" value="1"/>
</dbReference>
<sequence>MSTFLIAAALLTLIVLALLLQPLWHARPAAPSAPETDSPALRILREQGAALDAELAAGQIDAAAHAESRDELARRALAESTAPETVRSSAPRRSWAIATGLSVTLAAVGLYLVLGQPAALDPAVRAPAAAGITPMQMDAMVAKLAAKVAANPDDLEGLNMLGRSYMVLERFQDASDTFAKLAGKQPQDAQTHADWADALASATGKLTGEPEKLVAKALKLDPDNVKALALGGSIAFDKQDFKQAAVLWERMLAKVDPQSDIGRSAQAMLAEARARAGLPVAATAVPPTLPPAHPPISTAQAPAASALSASGRLSIASKFKGQFDPAAILFIFARPAAGGPPLAALRFKAGDLPLDFDFSQATLMAAGGALPEKIIIGARISKSGIATAGPGDLQGLSAALAPNAQGIQLEIGEEIGK</sequence>
<dbReference type="Pfam" id="PF23914">
    <property type="entry name" value="TPR_CcmH_CycH"/>
    <property type="match status" value="1"/>
</dbReference>
<organism evidence="7 8">
    <name type="scientific">Uliginosibacterium flavum</name>
    <dbReference type="NCBI Taxonomy" id="1396831"/>
    <lineage>
        <taxon>Bacteria</taxon>
        <taxon>Pseudomonadati</taxon>
        <taxon>Pseudomonadota</taxon>
        <taxon>Betaproteobacteria</taxon>
        <taxon>Rhodocyclales</taxon>
        <taxon>Zoogloeaceae</taxon>
        <taxon>Uliginosibacterium</taxon>
    </lineage>
</organism>
<dbReference type="Proteomes" id="UP001549691">
    <property type="component" value="Unassembled WGS sequence"/>
</dbReference>
<feature type="domain" description="Cytochrome c-type biogenesis protein H TPR" evidence="6">
    <location>
        <begin position="125"/>
        <end position="259"/>
    </location>
</feature>
<dbReference type="InterPro" id="IPR056412">
    <property type="entry name" value="Ig_CycH"/>
</dbReference>
<evidence type="ECO:0000256" key="1">
    <source>
        <dbReference type="ARBA" id="ARBA00004196"/>
    </source>
</evidence>
<evidence type="ECO:0000256" key="4">
    <source>
        <dbReference type="ARBA" id="ARBA00022803"/>
    </source>
</evidence>
<dbReference type="InterPro" id="IPR056413">
    <property type="entry name" value="TPR_CcmH_CycH"/>
</dbReference>
<evidence type="ECO:0000313" key="8">
    <source>
        <dbReference type="Proteomes" id="UP001549691"/>
    </source>
</evidence>
<dbReference type="Pfam" id="PF23892">
    <property type="entry name" value="Ig_CycH"/>
    <property type="match status" value="1"/>
</dbReference>
<dbReference type="EMBL" id="JBEWZI010000002">
    <property type="protein sequence ID" value="MET7013123.1"/>
    <property type="molecule type" value="Genomic_DNA"/>
</dbReference>
<keyword evidence="4" id="KW-0802">TPR repeat</keyword>